<evidence type="ECO:0000313" key="2">
    <source>
        <dbReference type="EMBL" id="SBT51475.1"/>
    </source>
</evidence>
<dbReference type="EMBL" id="FLRE01000231">
    <property type="protein sequence ID" value="SBT51475.1"/>
    <property type="molecule type" value="Genomic_DNA"/>
</dbReference>
<evidence type="ECO:0000256" key="1">
    <source>
        <dbReference type="SAM" id="Phobius"/>
    </source>
</evidence>
<reference evidence="3" key="1">
    <citation type="submission" date="2016-05" db="EMBL/GenBank/DDBJ databases">
        <authorList>
            <person name="Lavstsen T."/>
            <person name="Jespersen J.S."/>
        </authorList>
    </citation>
    <scope>NUCLEOTIDE SEQUENCE [LARGE SCALE GENOMIC DNA]</scope>
</reference>
<keyword evidence="5" id="KW-1185">Reference proteome</keyword>
<proteinExistence type="predicted"/>
<organism evidence="3 5">
    <name type="scientific">Plasmodium ovale wallikeri</name>
    <dbReference type="NCBI Taxonomy" id="864142"/>
    <lineage>
        <taxon>Eukaryota</taxon>
        <taxon>Sar</taxon>
        <taxon>Alveolata</taxon>
        <taxon>Apicomplexa</taxon>
        <taxon>Aconoidasida</taxon>
        <taxon>Haemosporida</taxon>
        <taxon>Plasmodiidae</taxon>
        <taxon>Plasmodium</taxon>
        <taxon>Plasmodium (Plasmodium)</taxon>
    </lineage>
</organism>
<accession>A0A1A9AD48</accession>
<sequence length="293" mass="34267">MKDKIIKFILFINIVAFTLLTLGGKYQRSSTVSNKSWNQGVNDKKIICITGKRSLAEASESESESESEFEQDYAIVKERLRGIIEDSDSYIERLNPLKHDDSVPEHLDRVPSDNSYNKLNEPLKYVDSYEGPFYNVENGKNFKIENTGKKQQFHNKCKRKNTIYKPIKLVYQLLKKTDSLIEKEIFRLLNKKSTDKPCIKHESIFKKLLYHIKKYKVLLPLFIFATIAIVLFPCCFVISLTHTVPACSFLCSTIFTSSLITSFFIGTYYQIKYWKYKKIRKNIKMCNRRNKIT</sequence>
<feature type="transmembrane region" description="Helical" evidence="1">
    <location>
        <begin position="246"/>
        <end position="271"/>
    </location>
</feature>
<gene>
    <name evidence="3" type="ORF">POVWA1_065470</name>
    <name evidence="2" type="ORF">POVWA2_062140</name>
</gene>
<evidence type="ECO:0000313" key="5">
    <source>
        <dbReference type="Proteomes" id="UP000078555"/>
    </source>
</evidence>
<keyword evidence="1" id="KW-1133">Transmembrane helix</keyword>
<keyword evidence="1" id="KW-0812">Transmembrane</keyword>
<name>A0A1A9AD48_PLAOA</name>
<evidence type="ECO:0000313" key="3">
    <source>
        <dbReference type="EMBL" id="SBT54040.1"/>
    </source>
</evidence>
<protein>
    <submittedName>
        <fullName evidence="3">Pv-fam-d protein</fullName>
    </submittedName>
</protein>
<dbReference type="Proteomes" id="UP000078555">
    <property type="component" value="Unassembled WGS sequence"/>
</dbReference>
<dbReference type="AlphaFoldDB" id="A0A1A9AD48"/>
<feature type="transmembrane region" description="Helical" evidence="1">
    <location>
        <begin position="217"/>
        <end position="240"/>
    </location>
</feature>
<dbReference type="EMBL" id="FLRD01000470">
    <property type="protein sequence ID" value="SBT54040.1"/>
    <property type="molecule type" value="Genomic_DNA"/>
</dbReference>
<keyword evidence="1" id="KW-0472">Membrane</keyword>
<evidence type="ECO:0000313" key="4">
    <source>
        <dbReference type="Proteomes" id="UP000078550"/>
    </source>
</evidence>
<dbReference type="Proteomes" id="UP000078550">
    <property type="component" value="Unassembled WGS sequence"/>
</dbReference>
<reference evidence="4 5" key="2">
    <citation type="submission" date="2016-05" db="EMBL/GenBank/DDBJ databases">
        <authorList>
            <person name="Naeem Raeece"/>
        </authorList>
    </citation>
    <scope>NUCLEOTIDE SEQUENCE [LARGE SCALE GENOMIC DNA]</scope>
</reference>
<feature type="transmembrane region" description="Helical" evidence="1">
    <location>
        <begin position="6"/>
        <end position="26"/>
    </location>
</feature>